<organism evidence="2 3">
    <name type="scientific">Kineosporia corallincola</name>
    <dbReference type="NCBI Taxonomy" id="2835133"/>
    <lineage>
        <taxon>Bacteria</taxon>
        <taxon>Bacillati</taxon>
        <taxon>Actinomycetota</taxon>
        <taxon>Actinomycetes</taxon>
        <taxon>Kineosporiales</taxon>
        <taxon>Kineosporiaceae</taxon>
        <taxon>Kineosporia</taxon>
    </lineage>
</organism>
<evidence type="ECO:0000313" key="3">
    <source>
        <dbReference type="Proteomes" id="UP001197247"/>
    </source>
</evidence>
<dbReference type="SUPFAM" id="SSF52218">
    <property type="entry name" value="Flavoproteins"/>
    <property type="match status" value="1"/>
</dbReference>
<evidence type="ECO:0000313" key="2">
    <source>
        <dbReference type="EMBL" id="MBT0773427.1"/>
    </source>
</evidence>
<dbReference type="Gene3D" id="3.40.50.360">
    <property type="match status" value="1"/>
</dbReference>
<proteinExistence type="predicted"/>
<dbReference type="Proteomes" id="UP001197247">
    <property type="component" value="Unassembled WGS sequence"/>
</dbReference>
<accession>A0ABS5TRK2</accession>
<dbReference type="EMBL" id="JAHBAY010000017">
    <property type="protein sequence ID" value="MBT0773427.1"/>
    <property type="molecule type" value="Genomic_DNA"/>
</dbReference>
<sequence length="190" mass="20385">MEANPAIRLAVIVASARAGRFGPVVARWFTGQAERLGGFELDVIDVLDDDLHVALTVGDAARVESVSARLAAADAFVVITPEYNHSFPAPLKSLIDWHVAQWRAKPVGFVCYGGISQGLRAVEQLRLVFAELHTVTVRDTVSFHSTAGAFGADGRPADPASAVAAKTMLEQLLWWAAVLRQARATHPYAG</sequence>
<keyword evidence="3" id="KW-1185">Reference proteome</keyword>
<name>A0ABS5TRK2_9ACTN</name>
<dbReference type="PANTHER" id="PTHR30543:SF21">
    <property type="entry name" value="NAD(P)H-DEPENDENT FMN REDUCTASE LOT6"/>
    <property type="match status" value="1"/>
</dbReference>
<gene>
    <name evidence="2" type="ORF">KIH74_31060</name>
</gene>
<evidence type="ECO:0000259" key="1">
    <source>
        <dbReference type="Pfam" id="PF03358"/>
    </source>
</evidence>
<protein>
    <submittedName>
        <fullName evidence="2">NAD(P)H-dependent oxidoreductase</fullName>
    </submittedName>
</protein>
<dbReference type="PANTHER" id="PTHR30543">
    <property type="entry name" value="CHROMATE REDUCTASE"/>
    <property type="match status" value="1"/>
</dbReference>
<feature type="domain" description="NADPH-dependent FMN reductase-like" evidence="1">
    <location>
        <begin position="8"/>
        <end position="145"/>
    </location>
</feature>
<comment type="caution">
    <text evidence="2">The sequence shown here is derived from an EMBL/GenBank/DDBJ whole genome shotgun (WGS) entry which is preliminary data.</text>
</comment>
<reference evidence="2 3" key="1">
    <citation type="submission" date="2021-05" db="EMBL/GenBank/DDBJ databases">
        <title>Kineosporia and Streptomyces sp. nov. two new marine actinobacteria isolated from Coral.</title>
        <authorList>
            <person name="Buangrab K."/>
            <person name="Sutthacheep M."/>
            <person name="Yeemin T."/>
            <person name="Harunari E."/>
            <person name="Igarashi Y."/>
            <person name="Kanchanasin P."/>
            <person name="Tanasupawat S."/>
            <person name="Phongsopitanun W."/>
        </authorList>
    </citation>
    <scope>NUCLEOTIDE SEQUENCE [LARGE SCALE GENOMIC DNA]</scope>
    <source>
        <strain evidence="2 3">J2-2</strain>
    </source>
</reference>
<dbReference type="Pfam" id="PF03358">
    <property type="entry name" value="FMN_red"/>
    <property type="match status" value="1"/>
</dbReference>
<dbReference type="InterPro" id="IPR005025">
    <property type="entry name" value="FMN_Rdtase-like_dom"/>
</dbReference>
<dbReference type="InterPro" id="IPR029039">
    <property type="entry name" value="Flavoprotein-like_sf"/>
</dbReference>
<dbReference type="RefSeq" id="WP_214159969.1">
    <property type="nucleotide sequence ID" value="NZ_JAHBAY010000017.1"/>
</dbReference>
<dbReference type="InterPro" id="IPR050712">
    <property type="entry name" value="NAD(P)H-dep_reductase"/>
</dbReference>